<dbReference type="PANTHER" id="PTHR21666">
    <property type="entry name" value="PEPTIDASE-RELATED"/>
    <property type="match status" value="1"/>
</dbReference>
<accession>A0A0A0JYD1</accession>
<dbReference type="InterPro" id="IPR011055">
    <property type="entry name" value="Dup_hybrid_motif"/>
</dbReference>
<keyword evidence="1" id="KW-0732">Signal</keyword>
<dbReference type="STRING" id="1385519.N801_13395"/>
<dbReference type="PANTHER" id="PTHR21666:SF289">
    <property type="entry name" value="L-ALA--D-GLU ENDOPEPTIDASE"/>
    <property type="match status" value="1"/>
</dbReference>
<dbReference type="AlphaFoldDB" id="A0A0A0JYD1"/>
<name>A0A0A0JYD1_9MICO</name>
<sequence length="206" mass="20555">MRTPLALEARCMSRQTALRLALLALGAVGGLVPWPGAAAPAIPSAGARTVTATTPPVAPPRAPGAFDRGRVWDWPLDPRPAVTSAFVPPRSTYGAGHRGLDLAAAQGQGVLAVDAGVVSHVGVIAGRGTVSVTHSSGLRSTYEPVAASVGSGTVVAQGDVLGRVAGRTHCGGACLHLGALVGPAYVDPRQLLGAGPVILLPLGPGR</sequence>
<dbReference type="Proteomes" id="UP000030013">
    <property type="component" value="Unassembled WGS sequence"/>
</dbReference>
<gene>
    <name evidence="3" type="ORF">N801_13395</name>
</gene>
<dbReference type="Pfam" id="PF01551">
    <property type="entry name" value="Peptidase_M23"/>
    <property type="match status" value="1"/>
</dbReference>
<evidence type="ECO:0000313" key="3">
    <source>
        <dbReference type="EMBL" id="KGN40526.1"/>
    </source>
</evidence>
<dbReference type="InterPro" id="IPR016047">
    <property type="entry name" value="M23ase_b-sheet_dom"/>
</dbReference>
<dbReference type="InterPro" id="IPR050570">
    <property type="entry name" value="Cell_wall_metabolism_enzyme"/>
</dbReference>
<proteinExistence type="predicted"/>
<comment type="caution">
    <text evidence="3">The sequence shown here is derived from an EMBL/GenBank/DDBJ whole genome shotgun (WGS) entry which is preliminary data.</text>
</comment>
<dbReference type="SUPFAM" id="SSF51261">
    <property type="entry name" value="Duplicated hybrid motif"/>
    <property type="match status" value="1"/>
</dbReference>
<dbReference type="EMBL" id="AVPL01000039">
    <property type="protein sequence ID" value="KGN40526.1"/>
    <property type="molecule type" value="Genomic_DNA"/>
</dbReference>
<dbReference type="eggNOG" id="COG0739">
    <property type="taxonomic scope" value="Bacteria"/>
</dbReference>
<organism evidence="3 4">
    <name type="scientific">Knoellia aerolata DSM 18566</name>
    <dbReference type="NCBI Taxonomy" id="1385519"/>
    <lineage>
        <taxon>Bacteria</taxon>
        <taxon>Bacillati</taxon>
        <taxon>Actinomycetota</taxon>
        <taxon>Actinomycetes</taxon>
        <taxon>Micrococcales</taxon>
        <taxon>Intrasporangiaceae</taxon>
        <taxon>Knoellia</taxon>
    </lineage>
</organism>
<dbReference type="Gene3D" id="2.70.70.10">
    <property type="entry name" value="Glucose Permease (Domain IIA)"/>
    <property type="match status" value="1"/>
</dbReference>
<dbReference type="CDD" id="cd12797">
    <property type="entry name" value="M23_peptidase"/>
    <property type="match status" value="1"/>
</dbReference>
<evidence type="ECO:0000313" key="4">
    <source>
        <dbReference type="Proteomes" id="UP000030013"/>
    </source>
</evidence>
<feature type="domain" description="M23ase beta-sheet core" evidence="2">
    <location>
        <begin position="96"/>
        <end position="188"/>
    </location>
</feature>
<evidence type="ECO:0000256" key="1">
    <source>
        <dbReference type="ARBA" id="ARBA00022729"/>
    </source>
</evidence>
<evidence type="ECO:0000259" key="2">
    <source>
        <dbReference type="Pfam" id="PF01551"/>
    </source>
</evidence>
<dbReference type="GO" id="GO:0004222">
    <property type="term" value="F:metalloendopeptidase activity"/>
    <property type="evidence" value="ECO:0007669"/>
    <property type="project" value="TreeGrafter"/>
</dbReference>
<protein>
    <recommendedName>
        <fullName evidence="2">M23ase beta-sheet core domain-containing protein</fullName>
    </recommendedName>
</protein>
<reference evidence="3 4" key="1">
    <citation type="submission" date="2013-08" db="EMBL/GenBank/DDBJ databases">
        <title>The genome sequence of Knoellia aerolata.</title>
        <authorList>
            <person name="Zhu W."/>
            <person name="Wang G."/>
        </authorList>
    </citation>
    <scope>NUCLEOTIDE SEQUENCE [LARGE SCALE GENOMIC DNA]</scope>
    <source>
        <strain evidence="3 4">DSM 18566</strain>
    </source>
</reference>
<keyword evidence="4" id="KW-1185">Reference proteome</keyword>